<dbReference type="EC" id="1.3.1.98" evidence="16"/>
<dbReference type="Gene3D" id="3.30.43.10">
    <property type="entry name" value="Uridine Diphospho-n-acetylenolpyruvylglucosamine Reductase, domain 2"/>
    <property type="match status" value="1"/>
</dbReference>
<dbReference type="PROSITE" id="PS51387">
    <property type="entry name" value="FAD_PCMH"/>
    <property type="match status" value="1"/>
</dbReference>
<feature type="active site" description="Proton donor" evidence="16">
    <location>
        <position position="226"/>
    </location>
</feature>
<dbReference type="STRING" id="1838280.A6M21_10455"/>
<protein>
    <recommendedName>
        <fullName evidence="16">UDP-N-acetylenolpyruvoylglucosamine reductase</fullName>
        <ecNumber evidence="16">1.3.1.98</ecNumber>
    </recommendedName>
    <alternativeName>
        <fullName evidence="16">UDP-N-acetylmuramate dehydrogenase</fullName>
    </alternativeName>
</protein>
<dbReference type="InterPro" id="IPR003170">
    <property type="entry name" value="MurB"/>
</dbReference>
<dbReference type="Proteomes" id="UP000078532">
    <property type="component" value="Unassembled WGS sequence"/>
</dbReference>
<dbReference type="PANTHER" id="PTHR21071:SF4">
    <property type="entry name" value="UDP-N-ACETYLENOLPYRUVOYLGLUCOSAMINE REDUCTASE"/>
    <property type="match status" value="1"/>
</dbReference>
<dbReference type="Gene3D" id="3.30.465.10">
    <property type="match status" value="1"/>
</dbReference>
<dbReference type="GO" id="GO:0005829">
    <property type="term" value="C:cytosol"/>
    <property type="evidence" value="ECO:0007669"/>
    <property type="project" value="TreeGrafter"/>
</dbReference>
<comment type="subcellular location">
    <subcellularLocation>
        <location evidence="3 16">Cytoplasm</location>
    </subcellularLocation>
</comment>
<evidence type="ECO:0000256" key="8">
    <source>
        <dbReference type="ARBA" id="ARBA00022827"/>
    </source>
</evidence>
<feature type="region of interest" description="Disordered" evidence="17">
    <location>
        <begin position="211"/>
        <end position="231"/>
    </location>
</feature>
<evidence type="ECO:0000256" key="5">
    <source>
        <dbReference type="ARBA" id="ARBA00022490"/>
    </source>
</evidence>
<gene>
    <name evidence="16" type="primary">murB</name>
    <name evidence="19" type="ORF">A6M21_10455</name>
</gene>
<evidence type="ECO:0000313" key="19">
    <source>
        <dbReference type="EMBL" id="OAT81807.1"/>
    </source>
</evidence>
<dbReference type="GO" id="GO:0051301">
    <property type="term" value="P:cell division"/>
    <property type="evidence" value="ECO:0007669"/>
    <property type="project" value="UniProtKB-KW"/>
</dbReference>
<keyword evidence="6 16" id="KW-0132">Cell division</keyword>
<dbReference type="InterPro" id="IPR016166">
    <property type="entry name" value="FAD-bd_PCMH"/>
</dbReference>
<dbReference type="SUPFAM" id="SSF56194">
    <property type="entry name" value="Uridine diphospho-N-Acetylenolpyruvylglucosamine reductase, MurB, C-terminal domain"/>
    <property type="match status" value="1"/>
</dbReference>
<evidence type="ECO:0000256" key="6">
    <source>
        <dbReference type="ARBA" id="ARBA00022618"/>
    </source>
</evidence>
<dbReference type="NCBIfam" id="NF010480">
    <property type="entry name" value="PRK13905.1"/>
    <property type="match status" value="1"/>
</dbReference>
<evidence type="ECO:0000256" key="17">
    <source>
        <dbReference type="SAM" id="MobiDB-lite"/>
    </source>
</evidence>
<evidence type="ECO:0000256" key="16">
    <source>
        <dbReference type="HAMAP-Rule" id="MF_00037"/>
    </source>
</evidence>
<keyword evidence="8 16" id="KW-0274">FAD</keyword>
<keyword evidence="10 16" id="KW-0133">Cell shape</keyword>
<evidence type="ECO:0000256" key="15">
    <source>
        <dbReference type="ARBA" id="ARBA00048914"/>
    </source>
</evidence>
<evidence type="ECO:0000256" key="10">
    <source>
        <dbReference type="ARBA" id="ARBA00022960"/>
    </source>
</evidence>
<evidence type="ECO:0000256" key="3">
    <source>
        <dbReference type="ARBA" id="ARBA00004496"/>
    </source>
</evidence>
<dbReference type="GO" id="GO:0008360">
    <property type="term" value="P:regulation of cell shape"/>
    <property type="evidence" value="ECO:0007669"/>
    <property type="project" value="UniProtKB-KW"/>
</dbReference>
<dbReference type="Pfam" id="PF01565">
    <property type="entry name" value="FAD_binding_4"/>
    <property type="match status" value="1"/>
</dbReference>
<dbReference type="EMBL" id="LYVF01000158">
    <property type="protein sequence ID" value="OAT81807.1"/>
    <property type="molecule type" value="Genomic_DNA"/>
</dbReference>
<keyword evidence="9 16" id="KW-0521">NADP</keyword>
<evidence type="ECO:0000256" key="9">
    <source>
        <dbReference type="ARBA" id="ARBA00022857"/>
    </source>
</evidence>
<dbReference type="UniPathway" id="UPA00219"/>
<evidence type="ECO:0000256" key="7">
    <source>
        <dbReference type="ARBA" id="ARBA00022630"/>
    </source>
</evidence>
<comment type="function">
    <text evidence="2 16">Cell wall formation.</text>
</comment>
<organism evidence="19 20">
    <name type="scientific">Desulfotomaculum copahuensis</name>
    <dbReference type="NCBI Taxonomy" id="1838280"/>
    <lineage>
        <taxon>Bacteria</taxon>
        <taxon>Bacillati</taxon>
        <taxon>Bacillota</taxon>
        <taxon>Clostridia</taxon>
        <taxon>Eubacteriales</taxon>
        <taxon>Desulfotomaculaceae</taxon>
        <taxon>Desulfotomaculum</taxon>
    </lineage>
</organism>
<name>A0A1B7LF13_9FIRM</name>
<dbReference type="Pfam" id="PF02873">
    <property type="entry name" value="MurB_C"/>
    <property type="match status" value="1"/>
</dbReference>
<sequence length="303" mass="31216">MSKAELFSALNAILPGRVFLDEPMSRHTTWRIGGPADILVEPDGVDGLTALIALLQAWKLTPLIIGNGSNLLVRDGGIRGVVVKIGRGLGGIKITGAVVTAGAGAALGALAAAARDAGVGGLAFAAGIPGTVGGAVVMNAGAHGSSMRDVVQEVLVMDYSGCCTRLPAAALDFGYRTSCLKGAPLIVLEATCRGGLQDPAAIRREMEGYQAKRRATQPLTRPSAGSVFRNPPGRAAGQLIEQAGAKGMRSGDAQVSTLHGNFIINLGAATARDVLDLIRRVQDLVYDRFGATLTLEVQILGED</sequence>
<comment type="pathway">
    <text evidence="4 16">Cell wall biogenesis; peptidoglycan biosynthesis.</text>
</comment>
<keyword evidence="11 16" id="KW-0573">Peptidoglycan synthesis</keyword>
<dbReference type="GO" id="GO:0071555">
    <property type="term" value="P:cell wall organization"/>
    <property type="evidence" value="ECO:0007669"/>
    <property type="project" value="UniProtKB-KW"/>
</dbReference>
<dbReference type="InterPro" id="IPR036635">
    <property type="entry name" value="MurB_C_sf"/>
</dbReference>
<dbReference type="InterPro" id="IPR036318">
    <property type="entry name" value="FAD-bd_PCMH-like_sf"/>
</dbReference>
<dbReference type="Gene3D" id="3.90.78.10">
    <property type="entry name" value="UDP-N-acetylenolpyruvoylglucosamine reductase, C-terminal domain"/>
    <property type="match status" value="1"/>
</dbReference>
<dbReference type="GO" id="GO:0009252">
    <property type="term" value="P:peptidoglycan biosynthetic process"/>
    <property type="evidence" value="ECO:0007669"/>
    <property type="project" value="UniProtKB-UniRule"/>
</dbReference>
<keyword evidence="7 16" id="KW-0285">Flavoprotein</keyword>
<dbReference type="InterPro" id="IPR011601">
    <property type="entry name" value="MurB_C"/>
</dbReference>
<feature type="active site" evidence="16">
    <location>
        <position position="296"/>
    </location>
</feature>
<keyword evidence="14 16" id="KW-0961">Cell wall biogenesis/degradation</keyword>
<keyword evidence="13 16" id="KW-0131">Cell cycle</keyword>
<proteinExistence type="inferred from homology"/>
<dbReference type="SUPFAM" id="SSF56176">
    <property type="entry name" value="FAD-binding/transporter-associated domain-like"/>
    <property type="match status" value="1"/>
</dbReference>
<evidence type="ECO:0000256" key="11">
    <source>
        <dbReference type="ARBA" id="ARBA00022984"/>
    </source>
</evidence>
<comment type="similarity">
    <text evidence="16">Belongs to the MurB family.</text>
</comment>
<dbReference type="InterPro" id="IPR016169">
    <property type="entry name" value="FAD-bd_PCMH_sub2"/>
</dbReference>
<dbReference type="AlphaFoldDB" id="A0A1B7LF13"/>
<feature type="active site" evidence="16">
    <location>
        <position position="176"/>
    </location>
</feature>
<evidence type="ECO:0000256" key="13">
    <source>
        <dbReference type="ARBA" id="ARBA00023306"/>
    </source>
</evidence>
<evidence type="ECO:0000256" key="12">
    <source>
        <dbReference type="ARBA" id="ARBA00023002"/>
    </source>
</evidence>
<accession>A0A1B7LF13</accession>
<keyword evidence="20" id="KW-1185">Reference proteome</keyword>
<comment type="caution">
    <text evidence="19">The sequence shown here is derived from an EMBL/GenBank/DDBJ whole genome shotgun (WGS) entry which is preliminary data.</text>
</comment>
<evidence type="ECO:0000256" key="1">
    <source>
        <dbReference type="ARBA" id="ARBA00001974"/>
    </source>
</evidence>
<evidence type="ECO:0000259" key="18">
    <source>
        <dbReference type="PROSITE" id="PS51387"/>
    </source>
</evidence>
<evidence type="ECO:0000256" key="4">
    <source>
        <dbReference type="ARBA" id="ARBA00004752"/>
    </source>
</evidence>
<dbReference type="HAMAP" id="MF_00037">
    <property type="entry name" value="MurB"/>
    <property type="match status" value="1"/>
</dbReference>
<keyword evidence="12 16" id="KW-0560">Oxidoreductase</keyword>
<evidence type="ECO:0000256" key="2">
    <source>
        <dbReference type="ARBA" id="ARBA00003921"/>
    </source>
</evidence>
<dbReference type="InterPro" id="IPR016167">
    <property type="entry name" value="FAD-bd_PCMH_sub1"/>
</dbReference>
<dbReference type="GO" id="GO:0071949">
    <property type="term" value="F:FAD binding"/>
    <property type="evidence" value="ECO:0007669"/>
    <property type="project" value="InterPro"/>
</dbReference>
<evidence type="ECO:0000313" key="20">
    <source>
        <dbReference type="Proteomes" id="UP000078532"/>
    </source>
</evidence>
<dbReference type="GO" id="GO:0008762">
    <property type="term" value="F:UDP-N-acetylmuramate dehydrogenase activity"/>
    <property type="evidence" value="ECO:0007669"/>
    <property type="project" value="UniProtKB-UniRule"/>
</dbReference>
<evidence type="ECO:0000256" key="14">
    <source>
        <dbReference type="ARBA" id="ARBA00023316"/>
    </source>
</evidence>
<feature type="domain" description="FAD-binding PCMH-type" evidence="18">
    <location>
        <begin position="31"/>
        <end position="222"/>
    </location>
</feature>
<comment type="cofactor">
    <cofactor evidence="1 16">
        <name>FAD</name>
        <dbReference type="ChEBI" id="CHEBI:57692"/>
    </cofactor>
</comment>
<dbReference type="RefSeq" id="WP_066668313.1">
    <property type="nucleotide sequence ID" value="NZ_LYVF01000158.1"/>
</dbReference>
<dbReference type="InterPro" id="IPR006094">
    <property type="entry name" value="Oxid_FAD_bind_N"/>
</dbReference>
<reference evidence="19 20" key="1">
    <citation type="submission" date="2016-04" db="EMBL/GenBank/DDBJ databases">
        <authorList>
            <person name="Evans L.H."/>
            <person name="Alamgir A."/>
            <person name="Owens N."/>
            <person name="Weber N.D."/>
            <person name="Virtaneva K."/>
            <person name="Barbian K."/>
            <person name="Babar A."/>
            <person name="Rosenke K."/>
        </authorList>
    </citation>
    <scope>NUCLEOTIDE SEQUENCE [LARGE SCALE GENOMIC DNA]</scope>
    <source>
        <strain evidence="19 20">LMa1</strain>
    </source>
</reference>
<dbReference type="PANTHER" id="PTHR21071">
    <property type="entry name" value="UDP-N-ACETYLENOLPYRUVOYLGLUCOSAMINE REDUCTASE"/>
    <property type="match status" value="1"/>
</dbReference>
<keyword evidence="5 16" id="KW-0963">Cytoplasm</keyword>
<comment type="catalytic activity">
    <reaction evidence="15 16">
        <text>UDP-N-acetyl-alpha-D-muramate + NADP(+) = UDP-N-acetyl-3-O-(1-carboxyvinyl)-alpha-D-glucosamine + NADPH + H(+)</text>
        <dbReference type="Rhea" id="RHEA:12248"/>
        <dbReference type="ChEBI" id="CHEBI:15378"/>
        <dbReference type="ChEBI" id="CHEBI:57783"/>
        <dbReference type="ChEBI" id="CHEBI:58349"/>
        <dbReference type="ChEBI" id="CHEBI:68483"/>
        <dbReference type="ChEBI" id="CHEBI:70757"/>
        <dbReference type="EC" id="1.3.1.98"/>
    </reaction>
</comment>
<dbReference type="NCBIfam" id="TIGR00179">
    <property type="entry name" value="murB"/>
    <property type="match status" value="1"/>
</dbReference>